<accession>A0A0A9FV93</accession>
<proteinExistence type="predicted"/>
<dbReference type="AlphaFoldDB" id="A0A0A9FV93"/>
<organism evidence="2">
    <name type="scientific">Arundo donax</name>
    <name type="common">Giant reed</name>
    <name type="synonym">Donax arundinaceus</name>
    <dbReference type="NCBI Taxonomy" id="35708"/>
    <lineage>
        <taxon>Eukaryota</taxon>
        <taxon>Viridiplantae</taxon>
        <taxon>Streptophyta</taxon>
        <taxon>Embryophyta</taxon>
        <taxon>Tracheophyta</taxon>
        <taxon>Spermatophyta</taxon>
        <taxon>Magnoliopsida</taxon>
        <taxon>Liliopsida</taxon>
        <taxon>Poales</taxon>
        <taxon>Poaceae</taxon>
        <taxon>PACMAD clade</taxon>
        <taxon>Arundinoideae</taxon>
        <taxon>Arundineae</taxon>
        <taxon>Arundo</taxon>
    </lineage>
</organism>
<evidence type="ECO:0000256" key="1">
    <source>
        <dbReference type="SAM" id="MobiDB-lite"/>
    </source>
</evidence>
<name>A0A0A9FV93_ARUDO</name>
<sequence length="25" mass="2429">MTMPSTPTSPLGGTSGGVCGPYSGW</sequence>
<feature type="compositionally biased region" description="Low complexity" evidence="1">
    <location>
        <begin position="1"/>
        <end position="12"/>
    </location>
</feature>
<evidence type="ECO:0000313" key="2">
    <source>
        <dbReference type="EMBL" id="JAE14236.1"/>
    </source>
</evidence>
<reference evidence="2" key="2">
    <citation type="journal article" date="2015" name="Data Brief">
        <title>Shoot transcriptome of the giant reed, Arundo donax.</title>
        <authorList>
            <person name="Barrero R.A."/>
            <person name="Guerrero F.D."/>
            <person name="Moolhuijzen P."/>
            <person name="Goolsby J.A."/>
            <person name="Tidwell J."/>
            <person name="Bellgard S.E."/>
            <person name="Bellgard M.I."/>
        </authorList>
    </citation>
    <scope>NUCLEOTIDE SEQUENCE</scope>
    <source>
        <tissue evidence="2">Shoot tissue taken approximately 20 cm above the soil surface</tissue>
    </source>
</reference>
<dbReference type="EMBL" id="GBRH01183660">
    <property type="protein sequence ID" value="JAE14236.1"/>
    <property type="molecule type" value="Transcribed_RNA"/>
</dbReference>
<reference evidence="2" key="1">
    <citation type="submission" date="2014-09" db="EMBL/GenBank/DDBJ databases">
        <authorList>
            <person name="Magalhaes I.L.F."/>
            <person name="Oliveira U."/>
            <person name="Santos F.R."/>
            <person name="Vidigal T.H.D.A."/>
            <person name="Brescovit A.D."/>
            <person name="Santos A.J."/>
        </authorList>
    </citation>
    <scope>NUCLEOTIDE SEQUENCE</scope>
    <source>
        <tissue evidence="2">Shoot tissue taken approximately 20 cm above the soil surface</tissue>
    </source>
</reference>
<protein>
    <submittedName>
        <fullName evidence="2">Uncharacterized protein</fullName>
    </submittedName>
</protein>
<feature type="region of interest" description="Disordered" evidence="1">
    <location>
        <begin position="1"/>
        <end position="25"/>
    </location>
</feature>